<feature type="chain" id="PRO_5016900198" description="L-ascorbate oxidase" evidence="5">
    <location>
        <begin position="18"/>
        <end position="574"/>
    </location>
</feature>
<feature type="domain" description="Plastocyanin-like" evidence="7">
    <location>
        <begin position="425"/>
        <end position="558"/>
    </location>
</feature>
<dbReference type="InterPro" id="IPR008972">
    <property type="entry name" value="Cupredoxin"/>
</dbReference>
<dbReference type="Pfam" id="PF00394">
    <property type="entry name" value="Cu-oxidase"/>
    <property type="match status" value="1"/>
</dbReference>
<comment type="caution">
    <text evidence="9">The sequence shown here is derived from an EMBL/GenBank/DDBJ whole genome shotgun (WGS) entry which is preliminary data.</text>
</comment>
<dbReference type="OrthoDB" id="2121828at2759"/>
<accession>A0A367J9L1</accession>
<dbReference type="PANTHER" id="PTHR11709:SF394">
    <property type="entry name" value="FI03373P-RELATED"/>
    <property type="match status" value="1"/>
</dbReference>
<dbReference type="Pfam" id="PF07732">
    <property type="entry name" value="Cu-oxidase_3"/>
    <property type="match status" value="1"/>
</dbReference>
<protein>
    <recommendedName>
        <fullName evidence="11">L-ascorbate oxidase</fullName>
    </recommendedName>
</protein>
<dbReference type="STRING" id="4846.A0A367J9L1"/>
<proteinExistence type="inferred from homology"/>
<dbReference type="AlphaFoldDB" id="A0A367J9L1"/>
<evidence type="ECO:0000259" key="7">
    <source>
        <dbReference type="Pfam" id="PF07731"/>
    </source>
</evidence>
<evidence type="ECO:0000256" key="4">
    <source>
        <dbReference type="ARBA" id="ARBA00023008"/>
    </source>
</evidence>
<dbReference type="PANTHER" id="PTHR11709">
    <property type="entry name" value="MULTI-COPPER OXIDASE"/>
    <property type="match status" value="1"/>
</dbReference>
<keyword evidence="10" id="KW-1185">Reference proteome</keyword>
<evidence type="ECO:0000259" key="6">
    <source>
        <dbReference type="Pfam" id="PF00394"/>
    </source>
</evidence>
<organism evidence="9 10">
    <name type="scientific">Rhizopus stolonifer</name>
    <name type="common">Rhizopus nigricans</name>
    <dbReference type="NCBI Taxonomy" id="4846"/>
    <lineage>
        <taxon>Eukaryota</taxon>
        <taxon>Fungi</taxon>
        <taxon>Fungi incertae sedis</taxon>
        <taxon>Mucoromycota</taxon>
        <taxon>Mucoromycotina</taxon>
        <taxon>Mucoromycetes</taxon>
        <taxon>Mucorales</taxon>
        <taxon>Mucorineae</taxon>
        <taxon>Rhizopodaceae</taxon>
        <taxon>Rhizopus</taxon>
    </lineage>
</organism>
<keyword evidence="2" id="KW-0479">Metal-binding</keyword>
<feature type="domain" description="Plastocyanin-like" evidence="6">
    <location>
        <begin position="167"/>
        <end position="327"/>
    </location>
</feature>
<dbReference type="Pfam" id="PF07731">
    <property type="entry name" value="Cu-oxidase_2"/>
    <property type="match status" value="1"/>
</dbReference>
<feature type="domain" description="Plastocyanin-like" evidence="8">
    <location>
        <begin position="36"/>
        <end position="151"/>
    </location>
</feature>
<evidence type="ECO:0000256" key="2">
    <source>
        <dbReference type="ARBA" id="ARBA00022723"/>
    </source>
</evidence>
<evidence type="ECO:0008006" key="11">
    <source>
        <dbReference type="Google" id="ProtNLM"/>
    </source>
</evidence>
<feature type="signal peptide" evidence="5">
    <location>
        <begin position="1"/>
        <end position="17"/>
    </location>
</feature>
<dbReference type="InterPro" id="IPR011706">
    <property type="entry name" value="Cu-oxidase_C"/>
</dbReference>
<dbReference type="EMBL" id="PJQM01003896">
    <property type="protein sequence ID" value="RCH86617.1"/>
    <property type="molecule type" value="Genomic_DNA"/>
</dbReference>
<dbReference type="CDD" id="cd04206">
    <property type="entry name" value="CuRO_1_LCC_like"/>
    <property type="match status" value="1"/>
</dbReference>
<dbReference type="CDD" id="cd04205">
    <property type="entry name" value="CuRO_2_LCC_like"/>
    <property type="match status" value="1"/>
</dbReference>
<dbReference type="SUPFAM" id="SSF49503">
    <property type="entry name" value="Cupredoxins"/>
    <property type="match status" value="3"/>
</dbReference>
<evidence type="ECO:0000313" key="9">
    <source>
        <dbReference type="EMBL" id="RCH86617.1"/>
    </source>
</evidence>
<dbReference type="Gene3D" id="2.60.40.420">
    <property type="entry name" value="Cupredoxins - blue copper proteins"/>
    <property type="match status" value="3"/>
</dbReference>
<keyword evidence="5" id="KW-0732">Signal</keyword>
<evidence type="ECO:0000256" key="1">
    <source>
        <dbReference type="ARBA" id="ARBA00010609"/>
    </source>
</evidence>
<dbReference type="Proteomes" id="UP000253551">
    <property type="component" value="Unassembled WGS sequence"/>
</dbReference>
<gene>
    <name evidence="9" type="ORF">CU098_005341</name>
</gene>
<evidence type="ECO:0000259" key="8">
    <source>
        <dbReference type="Pfam" id="PF07732"/>
    </source>
</evidence>
<name>A0A367J9L1_RHIST</name>
<comment type="similarity">
    <text evidence="1">Belongs to the multicopper oxidase family.</text>
</comment>
<dbReference type="GO" id="GO:0016491">
    <property type="term" value="F:oxidoreductase activity"/>
    <property type="evidence" value="ECO:0007669"/>
    <property type="project" value="UniProtKB-KW"/>
</dbReference>
<dbReference type="InterPro" id="IPR011707">
    <property type="entry name" value="Cu-oxidase-like_N"/>
</dbReference>
<keyword evidence="4" id="KW-0186">Copper</keyword>
<keyword evidence="3" id="KW-0560">Oxidoreductase</keyword>
<dbReference type="GO" id="GO:0005507">
    <property type="term" value="F:copper ion binding"/>
    <property type="evidence" value="ECO:0007669"/>
    <property type="project" value="InterPro"/>
</dbReference>
<sequence length="574" mass="65071">MLRYLLILLLFISLVISSPSKTSRSIRKITLHIKPASINPDCFTESFAAVLINDQFPAPAIHVVKGDLIDVTVKNDPSHNASTSIHFHGIKQLYTNYADGVPGVTQLPILPGQEYTQRFKVDDQSGTYFYHAHVSTQDDTIQGPFIIYESEETLEKKACDGPYSYDEEFTLQWSHWWHQSLQDREAYYLGSNFAGDSGPDSVLLNGKGVYPNVTLSQDQNCKGFTYFDVEPNKVYRLRNIGAVTFRMLEISIKDHDMKLIEIDGEYVKPFGLKSIEIDAGQRMSVLIRTGNHKPGSLFPILSQFKWRNDANNPGYTQSGYGYLRYINPKHKAKEALRILSKPKTPPYNATNVPGWVLSQVKPYKSCPSEILDAKPDHTFYINMREVILPDNRTRFINNNRPYMENPWESATTSLLDMVKKDHDVHILEKDGYDPKHHTYPVGQNKIIDLVFQNHFLPSPAPPGLCVSHPWHTHGYSHYLLAEGAGDYDPKSDKDVVTFSEPLFKDVSIVYPRISEGSIGCGWTKVRIFTDNPGVWAIHCHITAHMLQGKIIVLEVAPEKIKSKKSSNSRQTRAS</sequence>
<dbReference type="InterPro" id="IPR045087">
    <property type="entry name" value="Cu-oxidase_fam"/>
</dbReference>
<dbReference type="InterPro" id="IPR001117">
    <property type="entry name" value="Cu-oxidase_2nd"/>
</dbReference>
<evidence type="ECO:0000256" key="5">
    <source>
        <dbReference type="SAM" id="SignalP"/>
    </source>
</evidence>
<evidence type="ECO:0000256" key="3">
    <source>
        <dbReference type="ARBA" id="ARBA00023002"/>
    </source>
</evidence>
<evidence type="ECO:0000313" key="10">
    <source>
        <dbReference type="Proteomes" id="UP000253551"/>
    </source>
</evidence>
<reference evidence="9 10" key="1">
    <citation type="journal article" date="2018" name="G3 (Bethesda)">
        <title>Phylogenetic and Phylogenomic Definition of Rhizopus Species.</title>
        <authorList>
            <person name="Gryganskyi A.P."/>
            <person name="Golan J."/>
            <person name="Dolatabadi S."/>
            <person name="Mondo S."/>
            <person name="Robb S."/>
            <person name="Idnurm A."/>
            <person name="Muszewska A."/>
            <person name="Steczkiewicz K."/>
            <person name="Masonjones S."/>
            <person name="Liao H.L."/>
            <person name="Gajdeczka M.T."/>
            <person name="Anike F."/>
            <person name="Vuek A."/>
            <person name="Anishchenko I.M."/>
            <person name="Voigt K."/>
            <person name="de Hoog G.S."/>
            <person name="Smith M.E."/>
            <person name="Heitman J."/>
            <person name="Vilgalys R."/>
            <person name="Stajich J.E."/>
        </authorList>
    </citation>
    <scope>NUCLEOTIDE SEQUENCE [LARGE SCALE GENOMIC DNA]</scope>
    <source>
        <strain evidence="9 10">LSU 92-RS-03</strain>
    </source>
</reference>
<dbReference type="CDD" id="cd04207">
    <property type="entry name" value="CuRO_3_LCC_like"/>
    <property type="match status" value="1"/>
</dbReference>